<evidence type="ECO:0000256" key="2">
    <source>
        <dbReference type="SAM" id="MobiDB-lite"/>
    </source>
</evidence>
<protein>
    <recommendedName>
        <fullName evidence="3">Secretion system C-terminal sorting domain-containing protein</fullName>
    </recommendedName>
</protein>
<organism evidence="4 5">
    <name type="scientific">Flavobacterium johnsoniae</name>
    <name type="common">Cytophaga johnsonae</name>
    <dbReference type="NCBI Taxonomy" id="986"/>
    <lineage>
        <taxon>Bacteria</taxon>
        <taxon>Pseudomonadati</taxon>
        <taxon>Bacteroidota</taxon>
        <taxon>Flavobacteriia</taxon>
        <taxon>Flavobacteriales</taxon>
        <taxon>Flavobacteriaceae</taxon>
        <taxon>Flavobacterium</taxon>
    </lineage>
</organism>
<dbReference type="NCBIfam" id="TIGR04183">
    <property type="entry name" value="Por_Secre_tail"/>
    <property type="match status" value="1"/>
</dbReference>
<dbReference type="Gene3D" id="1.25.40.10">
    <property type="entry name" value="Tetratricopeptide repeat domain"/>
    <property type="match status" value="2"/>
</dbReference>
<dbReference type="SUPFAM" id="SSF81901">
    <property type="entry name" value="HCP-like"/>
    <property type="match status" value="1"/>
</dbReference>
<feature type="region of interest" description="Disordered" evidence="2">
    <location>
        <begin position="247"/>
        <end position="269"/>
    </location>
</feature>
<proteinExistence type="predicted"/>
<keyword evidence="5" id="KW-1185">Reference proteome</keyword>
<dbReference type="PANTHER" id="PTHR43628">
    <property type="entry name" value="ACTIVATOR OF C KINASE PROTEIN 1-RELATED"/>
    <property type="match status" value="1"/>
</dbReference>
<dbReference type="Pfam" id="PF08238">
    <property type="entry name" value="Sel1"/>
    <property type="match status" value="5"/>
</dbReference>
<accession>A0A1J7C426</accession>
<name>A0A1J7C426_FLAJO</name>
<reference evidence="4 5" key="1">
    <citation type="submission" date="2016-10" db="EMBL/GenBank/DDBJ databases">
        <title>Draft Genome Sequence of Rhizobacteria Flavobacterium johnsoniae CI04.</title>
        <authorList>
            <person name="Bravo J.I."/>
            <person name="Lozano G.L."/>
            <person name="Handelsman J."/>
        </authorList>
    </citation>
    <scope>NUCLEOTIDE SEQUENCE [LARGE SCALE GENOMIC DNA]</scope>
    <source>
        <strain evidence="4 5">CI04</strain>
    </source>
</reference>
<dbReference type="PANTHER" id="PTHR43628:SF1">
    <property type="entry name" value="CHITIN SYNTHASE REGULATORY FACTOR 2-RELATED"/>
    <property type="match status" value="1"/>
</dbReference>
<dbReference type="InterPro" id="IPR011990">
    <property type="entry name" value="TPR-like_helical_dom_sf"/>
</dbReference>
<evidence type="ECO:0000313" key="4">
    <source>
        <dbReference type="EMBL" id="OIV40449.1"/>
    </source>
</evidence>
<evidence type="ECO:0000256" key="1">
    <source>
        <dbReference type="ARBA" id="ARBA00022729"/>
    </source>
</evidence>
<keyword evidence="1" id="KW-0732">Signal</keyword>
<dbReference type="RefSeq" id="WP_071637651.1">
    <property type="nucleotide sequence ID" value="NZ_MLFK01000009.1"/>
</dbReference>
<feature type="domain" description="Secretion system C-terminal sorting" evidence="3">
    <location>
        <begin position="435"/>
        <end position="505"/>
    </location>
</feature>
<dbReference type="InterPro" id="IPR006597">
    <property type="entry name" value="Sel1-like"/>
</dbReference>
<evidence type="ECO:0000313" key="5">
    <source>
        <dbReference type="Proteomes" id="UP000182826"/>
    </source>
</evidence>
<dbReference type="SMART" id="SM00671">
    <property type="entry name" value="SEL1"/>
    <property type="match status" value="5"/>
</dbReference>
<sequence length="512" mass="57808">MKRITKQAVSLLLCGMGTILCDAQESHADRNALYKAEKQLIEGQLSYNPREAVATYTHLASKGSARAMNGLGLIYFKGITTPVNETEGIKWLEKAGENGYAKSWYNLALLYKEGIGKAKDIAKAVSYFEKAAKAGYNKAWQQWAEIYKDGIDVPQDYTAAMDIFRQGAENGNVHCLYSQGYLYYKGFGCQQNYSKALELFESASQKGDKYGMYMLGLCYRNGYGTSIDNEKAKYWLTKSAALGVKSSDRELAESQPENAEPNQAKTVSRPFEEVTNINSTEAPKTFIKVKQLPLNNSLTGNYRGSLIRYDWSGQNIISSIPLEINFNQNGKKLVGNIKEKTGQNVKLKAELQNNKIVFEDSKIELLDYYHKSAPTPYDIKEAQIQLIQADDALFLAGNIQLYDSKRHENEKPMYLIMERSEAVNSTKESLSSVLIYPNPVLSEFNLSFDLDKDMDVSMEIYSMNGVNLYSREWKQMKAGHQSKTINLNLPGGYYPLRLKYNNEIKTTILIKQ</sequence>
<feature type="compositionally biased region" description="Polar residues" evidence="2">
    <location>
        <begin position="255"/>
        <end position="266"/>
    </location>
</feature>
<dbReference type="EMBL" id="MLFK01000009">
    <property type="protein sequence ID" value="OIV40449.1"/>
    <property type="molecule type" value="Genomic_DNA"/>
</dbReference>
<gene>
    <name evidence="4" type="ORF">BKM63_16300</name>
</gene>
<comment type="caution">
    <text evidence="4">The sequence shown here is derived from an EMBL/GenBank/DDBJ whole genome shotgun (WGS) entry which is preliminary data.</text>
</comment>
<dbReference type="InterPro" id="IPR026444">
    <property type="entry name" value="Secre_tail"/>
</dbReference>
<dbReference type="Proteomes" id="UP000182826">
    <property type="component" value="Unassembled WGS sequence"/>
</dbReference>
<dbReference type="Pfam" id="PF18962">
    <property type="entry name" value="Por_Secre_tail"/>
    <property type="match status" value="1"/>
</dbReference>
<dbReference type="AlphaFoldDB" id="A0A1J7C426"/>
<evidence type="ECO:0000259" key="3">
    <source>
        <dbReference type="Pfam" id="PF18962"/>
    </source>
</evidence>
<dbReference type="InterPro" id="IPR052945">
    <property type="entry name" value="Mitotic_Regulator"/>
</dbReference>
<dbReference type="OrthoDB" id="1305816at2"/>